<proteinExistence type="predicted"/>
<dbReference type="InterPro" id="IPR011467">
    <property type="entry name" value="DUF1573"/>
</dbReference>
<dbReference type="Proteomes" id="UP000606494">
    <property type="component" value="Unassembled WGS sequence"/>
</dbReference>
<accession>A0ABR7Y4Z5</accession>
<sequence>MNILKSFFICFAFAALVSCGNAGNKEEQATDTTASDLVQGGKIEFEESVYDFGEIKEGEVVDHVYTYTNTGTAPIILSQVSASCGCTTPSYTQTPVLPGKSGEVKVSFDSNGQVGKQQKIVTISSNAENRVTTVQLKGEVLSK</sequence>
<name>A0ABR7Y4Z5_9SPHI</name>
<dbReference type="RefSeq" id="WP_190309408.1">
    <property type="nucleotide sequence ID" value="NZ_JACNYK010000002.1"/>
</dbReference>
<dbReference type="EMBL" id="JACNYK010000002">
    <property type="protein sequence ID" value="MBD1426328.1"/>
    <property type="molecule type" value="Genomic_DNA"/>
</dbReference>
<dbReference type="Pfam" id="PF07610">
    <property type="entry name" value="DUF1573"/>
    <property type="match status" value="1"/>
</dbReference>
<protein>
    <submittedName>
        <fullName evidence="1">DUF1573 domain-containing protein</fullName>
    </submittedName>
</protein>
<organism evidence="1 2">
    <name type="scientific">Sphingobacterium arenae</name>
    <dbReference type="NCBI Taxonomy" id="1280598"/>
    <lineage>
        <taxon>Bacteria</taxon>
        <taxon>Pseudomonadati</taxon>
        <taxon>Bacteroidota</taxon>
        <taxon>Sphingobacteriia</taxon>
        <taxon>Sphingobacteriales</taxon>
        <taxon>Sphingobacteriaceae</taxon>
        <taxon>Sphingobacterium</taxon>
    </lineage>
</organism>
<evidence type="ECO:0000313" key="2">
    <source>
        <dbReference type="Proteomes" id="UP000606494"/>
    </source>
</evidence>
<dbReference type="PROSITE" id="PS51257">
    <property type="entry name" value="PROKAR_LIPOPROTEIN"/>
    <property type="match status" value="1"/>
</dbReference>
<reference evidence="1 2" key="1">
    <citation type="submission" date="2020-08" db="EMBL/GenBank/DDBJ databases">
        <title>Sphingobacterium sp. DN00404 isolated from aquaculture water.</title>
        <authorList>
            <person name="Zhang M."/>
        </authorList>
    </citation>
    <scope>NUCLEOTIDE SEQUENCE [LARGE SCALE GENOMIC DNA]</scope>
    <source>
        <strain evidence="1 2">KCTC 32294</strain>
    </source>
</reference>
<evidence type="ECO:0000313" key="1">
    <source>
        <dbReference type="EMBL" id="MBD1426328.1"/>
    </source>
</evidence>
<gene>
    <name evidence="1" type="ORF">H8B17_12100</name>
</gene>
<dbReference type="PANTHER" id="PTHR37833:SF1">
    <property type="entry name" value="SIGNAL PEPTIDE PROTEIN"/>
    <property type="match status" value="1"/>
</dbReference>
<dbReference type="InterPro" id="IPR013783">
    <property type="entry name" value="Ig-like_fold"/>
</dbReference>
<dbReference type="Gene3D" id="2.60.40.10">
    <property type="entry name" value="Immunoglobulins"/>
    <property type="match status" value="1"/>
</dbReference>
<keyword evidence="2" id="KW-1185">Reference proteome</keyword>
<dbReference type="PANTHER" id="PTHR37833">
    <property type="entry name" value="LIPOPROTEIN-RELATED"/>
    <property type="match status" value="1"/>
</dbReference>
<comment type="caution">
    <text evidence="1">The sequence shown here is derived from an EMBL/GenBank/DDBJ whole genome shotgun (WGS) entry which is preliminary data.</text>
</comment>